<organism evidence="7 8">
    <name type="scientific">Eutrema salsugineum</name>
    <name type="common">Saltwater cress</name>
    <name type="synonym">Sisymbrium salsugineum</name>
    <dbReference type="NCBI Taxonomy" id="72664"/>
    <lineage>
        <taxon>Eukaryota</taxon>
        <taxon>Viridiplantae</taxon>
        <taxon>Streptophyta</taxon>
        <taxon>Embryophyta</taxon>
        <taxon>Tracheophyta</taxon>
        <taxon>Spermatophyta</taxon>
        <taxon>Magnoliopsida</taxon>
        <taxon>eudicotyledons</taxon>
        <taxon>Gunneridae</taxon>
        <taxon>Pentapetalae</taxon>
        <taxon>rosids</taxon>
        <taxon>malvids</taxon>
        <taxon>Brassicales</taxon>
        <taxon>Brassicaceae</taxon>
        <taxon>Eutremeae</taxon>
        <taxon>Eutrema</taxon>
    </lineage>
</organism>
<evidence type="ECO:0000313" key="7">
    <source>
        <dbReference type="EMBL" id="ESQ32797.1"/>
    </source>
</evidence>
<comment type="similarity">
    <text evidence="2 6">Belongs to the plant self-incompatibility (S1) protein family.</text>
</comment>
<dbReference type="KEGG" id="eus:EUTSA_v10005094mg"/>
<keyword evidence="3 6" id="KW-0713">Self-incompatibility</keyword>
<dbReference type="AlphaFoldDB" id="V4KS07"/>
<dbReference type="Proteomes" id="UP000030689">
    <property type="component" value="Unassembled WGS sequence"/>
</dbReference>
<evidence type="ECO:0000256" key="3">
    <source>
        <dbReference type="ARBA" id="ARBA00022471"/>
    </source>
</evidence>
<dbReference type="GO" id="GO:0005576">
    <property type="term" value="C:extracellular region"/>
    <property type="evidence" value="ECO:0007669"/>
    <property type="project" value="UniProtKB-SubCell"/>
</dbReference>
<comment type="subcellular location">
    <subcellularLocation>
        <location evidence="1 6">Secreted</location>
    </subcellularLocation>
</comment>
<dbReference type="GO" id="GO:0060320">
    <property type="term" value="P:rejection of self pollen"/>
    <property type="evidence" value="ECO:0007669"/>
    <property type="project" value="UniProtKB-KW"/>
</dbReference>
<evidence type="ECO:0000256" key="5">
    <source>
        <dbReference type="ARBA" id="ARBA00022729"/>
    </source>
</evidence>
<dbReference type="Gramene" id="ESQ32797">
    <property type="protein sequence ID" value="ESQ32797"/>
    <property type="gene ID" value="EUTSA_v10005094mg"/>
</dbReference>
<evidence type="ECO:0000256" key="6">
    <source>
        <dbReference type="RuleBase" id="RU367044"/>
    </source>
</evidence>
<dbReference type="OrthoDB" id="1727555at2759"/>
<sequence length="142" mass="16468">MKNLSKFLFVFGLLCMISSDVQGDRSFITVKNELNPKDKAGPRLIMAYCKSKNNMIGPRYLKFEEIMIFGFKTNVWGTTEFWCVVKEGPHYNKRYGSFTAYKAKGLFVKDDGTKWNWSAKDDGFYFHKGNMPSLKLANWTMN</sequence>
<evidence type="ECO:0000256" key="2">
    <source>
        <dbReference type="ARBA" id="ARBA00005581"/>
    </source>
</evidence>
<reference evidence="7 8" key="1">
    <citation type="journal article" date="2013" name="Front. Plant Sci.">
        <title>The Reference Genome of the Halophytic Plant Eutrema salsugineum.</title>
        <authorList>
            <person name="Yang R."/>
            <person name="Jarvis D.E."/>
            <person name="Chen H."/>
            <person name="Beilstein M.A."/>
            <person name="Grimwood J."/>
            <person name="Jenkins J."/>
            <person name="Shu S."/>
            <person name="Prochnik S."/>
            <person name="Xin M."/>
            <person name="Ma C."/>
            <person name="Schmutz J."/>
            <person name="Wing R.A."/>
            <person name="Mitchell-Olds T."/>
            <person name="Schumaker K.S."/>
            <person name="Wang X."/>
        </authorList>
    </citation>
    <scope>NUCLEOTIDE SEQUENCE [LARGE SCALE GENOMIC DNA]</scope>
</reference>
<keyword evidence="4 6" id="KW-0964">Secreted</keyword>
<dbReference type="Pfam" id="PF05938">
    <property type="entry name" value="Self-incomp_S1"/>
    <property type="match status" value="1"/>
</dbReference>
<evidence type="ECO:0000256" key="4">
    <source>
        <dbReference type="ARBA" id="ARBA00022525"/>
    </source>
</evidence>
<dbReference type="InterPro" id="IPR010264">
    <property type="entry name" value="Self-incomp_S1"/>
</dbReference>
<gene>
    <name evidence="7" type="ORF">EUTSA_v10005094mg</name>
</gene>
<keyword evidence="8" id="KW-1185">Reference proteome</keyword>
<dbReference type="EMBL" id="KI517748">
    <property type="protein sequence ID" value="ESQ32797.1"/>
    <property type="molecule type" value="Genomic_DNA"/>
</dbReference>
<dbReference type="PANTHER" id="PTHR31232">
    <property type="match status" value="1"/>
</dbReference>
<dbReference type="PANTHER" id="PTHR31232:SF26">
    <property type="entry name" value="S-PROTEIN HOMOLOG-RELATED"/>
    <property type="match status" value="1"/>
</dbReference>
<feature type="signal peptide" evidence="6">
    <location>
        <begin position="1"/>
        <end position="23"/>
    </location>
</feature>
<name>V4KS07_EUTSA</name>
<keyword evidence="5 6" id="KW-0732">Signal</keyword>
<accession>V4KS07</accession>
<proteinExistence type="inferred from homology"/>
<protein>
    <recommendedName>
        <fullName evidence="6">S-protein homolog</fullName>
    </recommendedName>
</protein>
<evidence type="ECO:0000313" key="8">
    <source>
        <dbReference type="Proteomes" id="UP000030689"/>
    </source>
</evidence>
<evidence type="ECO:0000256" key="1">
    <source>
        <dbReference type="ARBA" id="ARBA00004613"/>
    </source>
</evidence>
<feature type="chain" id="PRO_5025080097" description="S-protein homolog" evidence="6">
    <location>
        <begin position="24"/>
        <end position="142"/>
    </location>
</feature>